<evidence type="ECO:0000259" key="18">
    <source>
        <dbReference type="PROSITE" id="PS50011"/>
    </source>
</evidence>
<dbReference type="InterPro" id="IPR039318">
    <property type="entry name" value="POMK"/>
</dbReference>
<evidence type="ECO:0000256" key="1">
    <source>
        <dbReference type="ARBA" id="ARBA00004648"/>
    </source>
</evidence>
<comment type="catalytic activity">
    <reaction evidence="14">
        <text>3-O-[beta-D-GalNAc-(1-&gt;3)-beta-D-GlcNAc-(1-&gt;4)-alpha-D-Man]-L-Thr-[protein] + ATP = 3-O-[beta-D-GalNAc-(1-&gt;3)-beta-D-GlcNAc-(1-&gt;4)-(O-6-P-alpha-D-Man)]-Thr-[protein] + ADP + H(+)</text>
        <dbReference type="Rhea" id="RHEA:52616"/>
        <dbReference type="Rhea" id="RHEA-COMP:13308"/>
        <dbReference type="Rhea" id="RHEA-COMP:13309"/>
        <dbReference type="ChEBI" id="CHEBI:15378"/>
        <dbReference type="ChEBI" id="CHEBI:30616"/>
        <dbReference type="ChEBI" id="CHEBI:136709"/>
        <dbReference type="ChEBI" id="CHEBI:136710"/>
        <dbReference type="ChEBI" id="CHEBI:456216"/>
        <dbReference type="EC" id="2.7.1.183"/>
    </reaction>
</comment>
<gene>
    <name evidence="19" type="ORF">O3M35_004358</name>
</gene>
<feature type="transmembrane region" description="Helical" evidence="17">
    <location>
        <begin position="34"/>
        <end position="56"/>
    </location>
</feature>
<comment type="caution">
    <text evidence="19">The sequence shown here is derived from an EMBL/GenBank/DDBJ whole genome shotgun (WGS) entry which is preliminary data.</text>
</comment>
<dbReference type="GO" id="GO:0005789">
    <property type="term" value="C:endoplasmic reticulum membrane"/>
    <property type="evidence" value="ECO:0007669"/>
    <property type="project" value="UniProtKB-SubCell"/>
</dbReference>
<keyword evidence="12 17" id="KW-0472">Membrane</keyword>
<evidence type="ECO:0000256" key="8">
    <source>
        <dbReference type="ARBA" id="ARBA00022824"/>
    </source>
</evidence>
<accession>A0AAW1CLI0</accession>
<sequence length="329" mass="38048">MVEVKGLLAVWQIKLDLDFHRRRNRRQIPNSNHYIQYMIYYIVSLIFIVSIEALALKKNCPEEHFILPALSDCHRWLNCSEIRNINIMNNIGYGTIKNVFKSNWRGNIVSVSILKHKKYLYDFNAGLNMLKLLNSNSFIVQLVGFCHELNIIVTEYHRFNNAINLKYLIKDSLSALKLCLNYAQILDYLHNNKLGTLVNCDSNTLHKLLSQLLITNDLNIVLADLDSIEIVKNSTVTCGSNSLQSNNNIDNLFMPPEQINYGIFNDKSEIWKVPDVCQYFINSSNDDLLKYLLFDVHKLCKSDIADRRPSAQTLINKYRSLLNDSLLTL</sequence>
<dbReference type="PANTHER" id="PTHR22618:SF2">
    <property type="entry name" value="PROTEIN O-MANNOSE KINASE"/>
    <property type="match status" value="1"/>
</dbReference>
<dbReference type="AlphaFoldDB" id="A0AAW1CLI0"/>
<evidence type="ECO:0000256" key="5">
    <source>
        <dbReference type="ARBA" id="ARBA00022692"/>
    </source>
</evidence>
<evidence type="ECO:0000256" key="14">
    <source>
        <dbReference type="ARBA" id="ARBA00029343"/>
    </source>
</evidence>
<dbReference type="GO" id="GO:0019200">
    <property type="term" value="F:carbohydrate kinase activity"/>
    <property type="evidence" value="ECO:0007669"/>
    <property type="project" value="InterPro"/>
</dbReference>
<dbReference type="GO" id="GO:0005524">
    <property type="term" value="F:ATP binding"/>
    <property type="evidence" value="ECO:0007669"/>
    <property type="project" value="UniProtKB-KW"/>
</dbReference>
<dbReference type="EC" id="2.7.1.183" evidence="2"/>
<evidence type="ECO:0000313" key="20">
    <source>
        <dbReference type="Proteomes" id="UP001461498"/>
    </source>
</evidence>
<dbReference type="PANTHER" id="PTHR22618">
    <property type="entry name" value="PROTEIN O-MANNOSE KINASE"/>
    <property type="match status" value="1"/>
</dbReference>
<comment type="subcellular location">
    <subcellularLocation>
        <location evidence="1">Endoplasmic reticulum membrane</location>
        <topology evidence="1">Single-pass type II membrane protein</topology>
    </subcellularLocation>
</comment>
<evidence type="ECO:0000313" key="19">
    <source>
        <dbReference type="EMBL" id="KAK9497673.1"/>
    </source>
</evidence>
<name>A0AAW1CLI0_9HEMI</name>
<keyword evidence="6" id="KW-0547">Nucleotide-binding</keyword>
<dbReference type="InterPro" id="IPR011009">
    <property type="entry name" value="Kinase-like_dom_sf"/>
</dbReference>
<evidence type="ECO:0000256" key="16">
    <source>
        <dbReference type="ARBA" id="ARBA00030430"/>
    </source>
</evidence>
<keyword evidence="4" id="KW-0808">Transferase</keyword>
<keyword evidence="5 17" id="KW-0812">Transmembrane</keyword>
<evidence type="ECO:0000256" key="4">
    <source>
        <dbReference type="ARBA" id="ARBA00022679"/>
    </source>
</evidence>
<keyword evidence="11 17" id="KW-1133">Transmembrane helix</keyword>
<evidence type="ECO:0000256" key="3">
    <source>
        <dbReference type="ARBA" id="ARBA00015906"/>
    </source>
</evidence>
<keyword evidence="8" id="KW-0256">Endoplasmic reticulum</keyword>
<evidence type="ECO:0000256" key="12">
    <source>
        <dbReference type="ARBA" id="ARBA00023136"/>
    </source>
</evidence>
<dbReference type="SUPFAM" id="SSF56112">
    <property type="entry name" value="Protein kinase-like (PK-like)"/>
    <property type="match status" value="1"/>
</dbReference>
<dbReference type="InterPro" id="IPR001245">
    <property type="entry name" value="Ser-Thr/Tyr_kinase_cat_dom"/>
</dbReference>
<evidence type="ECO:0000256" key="2">
    <source>
        <dbReference type="ARBA" id="ARBA00011932"/>
    </source>
</evidence>
<evidence type="ECO:0000256" key="15">
    <source>
        <dbReference type="ARBA" id="ARBA00030304"/>
    </source>
</evidence>
<evidence type="ECO:0000256" key="7">
    <source>
        <dbReference type="ARBA" id="ARBA00022777"/>
    </source>
</evidence>
<evidence type="ECO:0000256" key="17">
    <source>
        <dbReference type="SAM" id="Phobius"/>
    </source>
</evidence>
<dbReference type="GO" id="GO:0006493">
    <property type="term" value="P:protein O-linked glycosylation"/>
    <property type="evidence" value="ECO:0007669"/>
    <property type="project" value="InterPro"/>
</dbReference>
<dbReference type="InterPro" id="IPR000719">
    <property type="entry name" value="Prot_kinase_dom"/>
</dbReference>
<keyword evidence="20" id="KW-1185">Reference proteome</keyword>
<evidence type="ECO:0000256" key="6">
    <source>
        <dbReference type="ARBA" id="ARBA00022741"/>
    </source>
</evidence>
<reference evidence="19 20" key="1">
    <citation type="submission" date="2022-12" db="EMBL/GenBank/DDBJ databases">
        <title>Chromosome-level genome assembly of true bugs.</title>
        <authorList>
            <person name="Ma L."/>
            <person name="Li H."/>
        </authorList>
    </citation>
    <scope>NUCLEOTIDE SEQUENCE [LARGE SCALE GENOMIC DNA]</scope>
    <source>
        <strain evidence="19">Lab_2022b</strain>
    </source>
</reference>
<feature type="domain" description="Protein kinase" evidence="18">
    <location>
        <begin position="85"/>
        <end position="329"/>
    </location>
</feature>
<organism evidence="19 20">
    <name type="scientific">Rhynocoris fuscipes</name>
    <dbReference type="NCBI Taxonomy" id="488301"/>
    <lineage>
        <taxon>Eukaryota</taxon>
        <taxon>Metazoa</taxon>
        <taxon>Ecdysozoa</taxon>
        <taxon>Arthropoda</taxon>
        <taxon>Hexapoda</taxon>
        <taxon>Insecta</taxon>
        <taxon>Pterygota</taxon>
        <taxon>Neoptera</taxon>
        <taxon>Paraneoptera</taxon>
        <taxon>Hemiptera</taxon>
        <taxon>Heteroptera</taxon>
        <taxon>Panheteroptera</taxon>
        <taxon>Cimicomorpha</taxon>
        <taxon>Reduviidae</taxon>
        <taxon>Harpactorinae</taxon>
        <taxon>Harpactorini</taxon>
        <taxon>Rhynocoris</taxon>
    </lineage>
</organism>
<dbReference type="Proteomes" id="UP001461498">
    <property type="component" value="Unassembled WGS sequence"/>
</dbReference>
<proteinExistence type="predicted"/>
<evidence type="ECO:0000256" key="13">
    <source>
        <dbReference type="ARBA" id="ARBA00025665"/>
    </source>
</evidence>
<comment type="function">
    <text evidence="13">Protein O-mannose kinase that specifically mediates phosphorylation at the 6-position of an O-mannose of the trisaccharide (N-acetylgalactosamine (GalNAc)-beta-1,3-N-acetylglucosamine (GlcNAc)-beta-1,4-mannose) to generate phosphorylated O-mannosyl trisaccharide (N-acetylgalactosamine-beta-1,3-N-acetylglucosamine-beta-1,4-(phosphate-6-)mannose). Phosphorylated O-mannosyl trisaccharide is a carbohydrate structure present in alpha-dystroglycan (DAG1), which is required for binding laminin G-like domain-containing extracellular proteins with high affinity. Only shows kinase activity when the GalNAc-beta-3-GlcNAc-beta-terminus is linked to the 4-position of O-mannose, suggesting that this disaccharide serves as the substrate recognition motif.</text>
</comment>
<evidence type="ECO:0000256" key="11">
    <source>
        <dbReference type="ARBA" id="ARBA00022989"/>
    </source>
</evidence>
<protein>
    <recommendedName>
        <fullName evidence="3">Protein O-mannose kinase</fullName>
        <ecNumber evidence="2">2.7.1.183</ecNumber>
    </recommendedName>
    <alternativeName>
        <fullName evidence="16">Protein kinase-like protein SgK196</fullName>
    </alternativeName>
    <alternativeName>
        <fullName evidence="15">Sugen kinase 196</fullName>
    </alternativeName>
</protein>
<keyword evidence="7" id="KW-0418">Kinase</keyword>
<evidence type="ECO:0000256" key="9">
    <source>
        <dbReference type="ARBA" id="ARBA00022840"/>
    </source>
</evidence>
<dbReference type="GO" id="GO:0004672">
    <property type="term" value="F:protein kinase activity"/>
    <property type="evidence" value="ECO:0007669"/>
    <property type="project" value="InterPro"/>
</dbReference>
<dbReference type="EMBL" id="JAPXFL010000014">
    <property type="protein sequence ID" value="KAK9497673.1"/>
    <property type="molecule type" value="Genomic_DNA"/>
</dbReference>
<keyword evidence="10" id="KW-0735">Signal-anchor</keyword>
<dbReference type="Pfam" id="PF07714">
    <property type="entry name" value="PK_Tyr_Ser-Thr"/>
    <property type="match status" value="1"/>
</dbReference>
<dbReference type="PROSITE" id="PS50011">
    <property type="entry name" value="PROTEIN_KINASE_DOM"/>
    <property type="match status" value="1"/>
</dbReference>
<dbReference type="Gene3D" id="1.10.510.10">
    <property type="entry name" value="Transferase(Phosphotransferase) domain 1"/>
    <property type="match status" value="1"/>
</dbReference>
<evidence type="ECO:0000256" key="10">
    <source>
        <dbReference type="ARBA" id="ARBA00022968"/>
    </source>
</evidence>
<keyword evidence="9" id="KW-0067">ATP-binding</keyword>